<organism evidence="1 2">
    <name type="scientific">Croceibacterium salegens</name>
    <dbReference type="NCBI Taxonomy" id="1737568"/>
    <lineage>
        <taxon>Bacteria</taxon>
        <taxon>Pseudomonadati</taxon>
        <taxon>Pseudomonadota</taxon>
        <taxon>Alphaproteobacteria</taxon>
        <taxon>Sphingomonadales</taxon>
        <taxon>Erythrobacteraceae</taxon>
        <taxon>Croceibacterium</taxon>
    </lineage>
</organism>
<dbReference type="EMBL" id="WTYM01000020">
    <property type="protein sequence ID" value="MXO57992.1"/>
    <property type="molecule type" value="Genomic_DNA"/>
</dbReference>
<evidence type="ECO:0000313" key="1">
    <source>
        <dbReference type="EMBL" id="MXO57992.1"/>
    </source>
</evidence>
<proteinExistence type="predicted"/>
<sequence length="80" mass="9066">MKAGISNLLTGAILLLAAPWSSLGQAKRLAVRCRRLQPVEFRRDDPQTHHLARNLLSREIAQDEPDLIRLRTAWVTVSPR</sequence>
<comment type="caution">
    <text evidence="1">The sequence shown here is derived from an EMBL/GenBank/DDBJ whole genome shotgun (WGS) entry which is preliminary data.</text>
</comment>
<reference evidence="1 2" key="1">
    <citation type="submission" date="2019-12" db="EMBL/GenBank/DDBJ databases">
        <title>Genomic-based taxomic classification of the family Erythrobacteraceae.</title>
        <authorList>
            <person name="Xu L."/>
        </authorList>
    </citation>
    <scope>NUCLEOTIDE SEQUENCE [LARGE SCALE GENOMIC DNA]</scope>
    <source>
        <strain evidence="1 2">MCCC 1K01500</strain>
    </source>
</reference>
<dbReference type="RefSeq" id="WP_159791282.1">
    <property type="nucleotide sequence ID" value="NZ_WTYM01000020.1"/>
</dbReference>
<gene>
    <name evidence="1" type="ORF">GRI89_00330</name>
</gene>
<evidence type="ECO:0000313" key="2">
    <source>
        <dbReference type="Proteomes" id="UP000433652"/>
    </source>
</evidence>
<name>A0A6I4SU43_9SPHN</name>
<keyword evidence="2" id="KW-1185">Reference proteome</keyword>
<dbReference type="Proteomes" id="UP000433652">
    <property type="component" value="Unassembled WGS sequence"/>
</dbReference>
<accession>A0A6I4SU43</accession>
<dbReference type="AlphaFoldDB" id="A0A6I4SU43"/>
<protein>
    <submittedName>
        <fullName evidence="1">Uncharacterized protein</fullName>
    </submittedName>
</protein>